<name>A0A7X2N1G7_9FIRM</name>
<sequence>MEFKVTIDQFEGPLDLMLHLIKENKLDLFDLDMNVLASQYIDYIQKMEEIHLEIASEYLEELASLVEYKSRKLLPRNDVEVTQDYEEDQRDKLVNRLLEYQRYKEASEFLKEEFDKRQKLYTRPQASIVSSWQSQPVLDSLEKQSPYDLLKAMNRVVSRMAILKPYQTKVTIKELSVEQRVEQVKLIIEKQTDKISFEQLCLDCSNLHMVIVTFLSLLDLIHQRIITFTVDEKETIWVYKGDAI</sequence>
<evidence type="ECO:0000313" key="5">
    <source>
        <dbReference type="Proteomes" id="UP000470082"/>
    </source>
</evidence>
<comment type="caution">
    <text evidence="4">The sequence shown here is derived from an EMBL/GenBank/DDBJ whole genome shotgun (WGS) entry which is preliminary data.</text>
</comment>
<comment type="subunit">
    <text evidence="3">Component of a cohesin-like complex composed of ScpA, ScpB and the Smc homodimer, in which ScpA and ScpB bind to the head domain of Smc. The presence of the three proteins is required for the association of the complex with DNA.</text>
</comment>
<comment type="subcellular location">
    <subcellularLocation>
        <location evidence="3">Cytoplasm</location>
    </subcellularLocation>
    <text evidence="3">Associated with two foci at the outer edges of the nucleoid region in young cells, and at four foci within both cell halves in older cells.</text>
</comment>
<dbReference type="InterPro" id="IPR003768">
    <property type="entry name" value="ScpA"/>
</dbReference>
<evidence type="ECO:0000256" key="1">
    <source>
        <dbReference type="ARBA" id="ARBA00022829"/>
    </source>
</evidence>
<keyword evidence="3" id="KW-0132">Cell division</keyword>
<proteinExistence type="inferred from homology"/>
<dbReference type="RefSeq" id="WP_154459151.1">
    <property type="nucleotide sequence ID" value="NZ_VUMM01000001.1"/>
</dbReference>
<dbReference type="GO" id="GO:0051301">
    <property type="term" value="P:cell division"/>
    <property type="evidence" value="ECO:0007669"/>
    <property type="project" value="UniProtKB-KW"/>
</dbReference>
<dbReference type="PANTHER" id="PTHR33969:SF2">
    <property type="entry name" value="SEGREGATION AND CONDENSATION PROTEIN A"/>
    <property type="match status" value="1"/>
</dbReference>
<dbReference type="Proteomes" id="UP000470082">
    <property type="component" value="Unassembled WGS sequence"/>
</dbReference>
<reference evidence="4 5" key="1">
    <citation type="submission" date="2019-08" db="EMBL/GenBank/DDBJ databases">
        <title>In-depth cultivation of the pig gut microbiome towards novel bacterial diversity and tailored functional studies.</title>
        <authorList>
            <person name="Wylensek D."/>
            <person name="Hitch T.C.A."/>
            <person name="Clavel T."/>
        </authorList>
    </citation>
    <scope>NUCLEOTIDE SEQUENCE [LARGE SCALE GENOMIC DNA]</scope>
    <source>
        <strain evidence="4 5">LKV-178-WT-2G</strain>
    </source>
</reference>
<keyword evidence="1 3" id="KW-0159">Chromosome partition</keyword>
<evidence type="ECO:0000313" key="4">
    <source>
        <dbReference type="EMBL" id="MSS00682.1"/>
    </source>
</evidence>
<dbReference type="AlphaFoldDB" id="A0A7X2N1G7"/>
<dbReference type="HAMAP" id="MF_01805">
    <property type="entry name" value="ScpA"/>
    <property type="match status" value="1"/>
</dbReference>
<keyword evidence="5" id="KW-1185">Reference proteome</keyword>
<comment type="function">
    <text evidence="3">Participates in chromosomal partition during cell division. May act via the formation of a condensin-like complex containing Smc and ScpB that pull DNA away from mid-cell into both cell halves.</text>
</comment>
<protein>
    <recommendedName>
        <fullName evidence="2 3">Segregation and condensation protein A</fullName>
    </recommendedName>
</protein>
<comment type="similarity">
    <text evidence="3">Belongs to the ScpA family.</text>
</comment>
<dbReference type="GO" id="GO:0006260">
    <property type="term" value="P:DNA replication"/>
    <property type="evidence" value="ECO:0007669"/>
    <property type="project" value="UniProtKB-UniRule"/>
</dbReference>
<keyword evidence="3" id="KW-0131">Cell cycle</keyword>
<dbReference type="GO" id="GO:0005737">
    <property type="term" value="C:cytoplasm"/>
    <property type="evidence" value="ECO:0007669"/>
    <property type="project" value="UniProtKB-SubCell"/>
</dbReference>
<dbReference type="Pfam" id="PF02616">
    <property type="entry name" value="SMC_ScpA"/>
    <property type="match status" value="1"/>
</dbReference>
<evidence type="ECO:0000256" key="2">
    <source>
        <dbReference type="ARBA" id="ARBA00044777"/>
    </source>
</evidence>
<gene>
    <name evidence="3" type="primary">scpA</name>
    <name evidence="4" type="ORF">FYJ50_00875</name>
</gene>
<evidence type="ECO:0000256" key="3">
    <source>
        <dbReference type="HAMAP-Rule" id="MF_01805"/>
    </source>
</evidence>
<dbReference type="GO" id="GO:0007059">
    <property type="term" value="P:chromosome segregation"/>
    <property type="evidence" value="ECO:0007669"/>
    <property type="project" value="UniProtKB-UniRule"/>
</dbReference>
<dbReference type="PANTHER" id="PTHR33969">
    <property type="entry name" value="SEGREGATION AND CONDENSATION PROTEIN A"/>
    <property type="match status" value="1"/>
</dbReference>
<dbReference type="Gene3D" id="6.10.250.2410">
    <property type="match status" value="1"/>
</dbReference>
<accession>A0A7X2N1G7</accession>
<dbReference type="EMBL" id="VUMM01000001">
    <property type="protein sequence ID" value="MSS00682.1"/>
    <property type="molecule type" value="Genomic_DNA"/>
</dbReference>
<keyword evidence="3" id="KW-0963">Cytoplasm</keyword>
<organism evidence="4 5">
    <name type="scientific">Floccifex porci</name>
    <dbReference type="NCBI Taxonomy" id="2606629"/>
    <lineage>
        <taxon>Bacteria</taxon>
        <taxon>Bacillati</taxon>
        <taxon>Bacillota</taxon>
        <taxon>Erysipelotrichia</taxon>
        <taxon>Erysipelotrichales</taxon>
        <taxon>Erysipelotrichaceae</taxon>
        <taxon>Floccifex</taxon>
    </lineage>
</organism>